<name>A0ACC1J076_9FUNG</name>
<proteinExistence type="predicted"/>
<evidence type="ECO:0000313" key="2">
    <source>
        <dbReference type="Proteomes" id="UP001150603"/>
    </source>
</evidence>
<accession>A0ACC1J076</accession>
<dbReference type="EMBL" id="JANBPW010005453">
    <property type="protein sequence ID" value="KAJ1932592.1"/>
    <property type="molecule type" value="Genomic_DNA"/>
</dbReference>
<dbReference type="Proteomes" id="UP001150603">
    <property type="component" value="Unassembled WGS sequence"/>
</dbReference>
<sequence>MSEQIPRHGQGGRPRELSSVSGKSGFEGNPASRSMATLNSHRNRSMPSMRADGAMFGMRAFAAAHFAAQKRGFLRRKVPVDELISYSMEPLARPLMNLPRELNRDAARSFAVIQCFMRDMEAGMTDAELFAEVLWLANQGIRHQLLRDEVLCQIAKQVSGHPNRESAERGWVLLGVLLYAFRPSQLLFPHLEVFVQSAPLQSANLKRFLLLQLGRVKRTGSRTSLMTKEELLLALRVPRRPLVFGGSLKEIMQNPDLVDAEARLPRVLHMLAAQITRLGGERTEGLFRVPGDADAVAMARLMIEAGQQTDFGEVRDPNVPASLLKEWLRDLADPLIPEEFYDECIARAGDRSASLEILGALPEESYRVVDFLLHFLKHLLDPEIEKMTKMDSSNLALVFGPSFLRNP</sequence>
<evidence type="ECO:0000313" key="1">
    <source>
        <dbReference type="EMBL" id="KAJ1932592.1"/>
    </source>
</evidence>
<reference evidence="1" key="1">
    <citation type="submission" date="2022-07" db="EMBL/GenBank/DDBJ databases">
        <title>Phylogenomic reconstructions and comparative analyses of Kickxellomycotina fungi.</title>
        <authorList>
            <person name="Reynolds N.K."/>
            <person name="Stajich J.E."/>
            <person name="Barry K."/>
            <person name="Grigoriev I.V."/>
            <person name="Crous P."/>
            <person name="Smith M.E."/>
        </authorList>
    </citation>
    <scope>NUCLEOTIDE SEQUENCE</scope>
    <source>
        <strain evidence="1">NRRL 5244</strain>
    </source>
</reference>
<protein>
    <submittedName>
        <fullName evidence="1">Uncharacterized protein</fullName>
    </submittedName>
</protein>
<keyword evidence="2" id="KW-1185">Reference proteome</keyword>
<feature type="non-terminal residue" evidence="1">
    <location>
        <position position="407"/>
    </location>
</feature>
<gene>
    <name evidence="1" type="ORF">FBU59_006316</name>
</gene>
<comment type="caution">
    <text evidence="1">The sequence shown here is derived from an EMBL/GenBank/DDBJ whole genome shotgun (WGS) entry which is preliminary data.</text>
</comment>
<organism evidence="1 2">
    <name type="scientific">Linderina macrospora</name>
    <dbReference type="NCBI Taxonomy" id="4868"/>
    <lineage>
        <taxon>Eukaryota</taxon>
        <taxon>Fungi</taxon>
        <taxon>Fungi incertae sedis</taxon>
        <taxon>Zoopagomycota</taxon>
        <taxon>Kickxellomycotina</taxon>
        <taxon>Kickxellomycetes</taxon>
        <taxon>Kickxellales</taxon>
        <taxon>Kickxellaceae</taxon>
        <taxon>Linderina</taxon>
    </lineage>
</organism>